<dbReference type="OMA" id="NHEDMEP"/>
<evidence type="ECO:0000256" key="9">
    <source>
        <dbReference type="SAM" id="MobiDB-lite"/>
    </source>
</evidence>
<feature type="transmembrane region" description="Helical" evidence="10">
    <location>
        <begin position="651"/>
        <end position="673"/>
    </location>
</feature>
<dbReference type="AlphaFoldDB" id="A0A9Q0M867"/>
<keyword evidence="6" id="KW-0406">Ion transport</keyword>
<keyword evidence="5 10" id="KW-1133">Transmembrane helix</keyword>
<feature type="transmembrane region" description="Helical" evidence="10">
    <location>
        <begin position="756"/>
        <end position="780"/>
    </location>
</feature>
<dbReference type="Proteomes" id="UP001142055">
    <property type="component" value="Chromosome 2"/>
</dbReference>
<protein>
    <recommendedName>
        <fullName evidence="13">Chloride channel protein</fullName>
    </recommendedName>
</protein>
<reference evidence="11" key="1">
    <citation type="submission" date="2022-12" db="EMBL/GenBank/DDBJ databases">
        <title>Genome assemblies of Blomia tropicalis.</title>
        <authorList>
            <person name="Cui Y."/>
        </authorList>
    </citation>
    <scope>NUCLEOTIDE SEQUENCE</scope>
    <source>
        <tissue evidence="11">Adult mites</tissue>
    </source>
</reference>
<feature type="region of interest" description="Disordered" evidence="9">
    <location>
        <begin position="373"/>
        <end position="392"/>
    </location>
</feature>
<comment type="subcellular location">
    <subcellularLocation>
        <location evidence="1">Membrane</location>
        <topology evidence="1">Multi-pass membrane protein</topology>
    </subcellularLocation>
</comment>
<feature type="transmembrane region" description="Helical" evidence="10">
    <location>
        <begin position="946"/>
        <end position="969"/>
    </location>
</feature>
<feature type="transmembrane region" description="Helical" evidence="10">
    <location>
        <begin position="838"/>
        <end position="858"/>
    </location>
</feature>
<evidence type="ECO:0000256" key="5">
    <source>
        <dbReference type="ARBA" id="ARBA00022989"/>
    </source>
</evidence>
<evidence type="ECO:0008006" key="13">
    <source>
        <dbReference type="Google" id="ProtNLM"/>
    </source>
</evidence>
<feature type="transmembrane region" description="Helical" evidence="10">
    <location>
        <begin position="90"/>
        <end position="110"/>
    </location>
</feature>
<feature type="transmembrane region" description="Helical" evidence="10">
    <location>
        <begin position="29"/>
        <end position="50"/>
    </location>
</feature>
<dbReference type="Pfam" id="PF00654">
    <property type="entry name" value="Voltage_CLC"/>
    <property type="match status" value="3"/>
</dbReference>
<dbReference type="Gene3D" id="1.10.3080.10">
    <property type="entry name" value="Clc chloride channel"/>
    <property type="match status" value="3"/>
</dbReference>
<dbReference type="InterPro" id="IPR001807">
    <property type="entry name" value="ClC"/>
</dbReference>
<feature type="transmembrane region" description="Helical" evidence="10">
    <location>
        <begin position="122"/>
        <end position="147"/>
    </location>
</feature>
<keyword evidence="4" id="KW-0677">Repeat</keyword>
<evidence type="ECO:0000256" key="6">
    <source>
        <dbReference type="ARBA" id="ARBA00023065"/>
    </source>
</evidence>
<keyword evidence="3 10" id="KW-0812">Transmembrane</keyword>
<sequence>MVATLLSKFISSFQGIYDNESRTGEMLQAACAVGVAATFAAPIGGVLFSIEVTSVFFAVRNYWRGFFAACCGATVWRLFAVWFKNEVFKIGAAFGRLVGELMVLMFPLGVPFGGSTNPIVPGGYAVVGAAAFAGAVTHTVSVSVIVFELTGQMTHIIPVIISVLIANAISQTLDLSIYDSIVQIKKLPFIPPILNTSSLAHNIFVEDIMVREMVYIWRNCTYRDIKRVLNNNKQLQSFPLVDNGVNMILLGSVQREELNQLAINQLSRERRLQEVRRRYSIQDALSQIDNISETTTPSSTRKLSRRFEVIPVQTHEPKSVSPKSTLKSPKSILKQTISFTYSPNATVTNLHAQDSRLRQAFENIFHKSLKLQDANPEKAKQQVEKSPQSYHRRVQLPRERVIDMSPEEQLAWEEDQLNLVADFNECIIDPAPFQLVERTTLLKVHSLFSMLGLNHAYVTSIGRLVGVVALKDLRIGIEKMNAGLLVPKNQPDSSYLSSLECDSQYEDTLASLATNDSERRSYVRAMSKRNSMERPRRRRSSIMDYEQSLMFGAYREDLASFAFTQAEKLNQLRVERERKDETESETDDCKMDPFVRCIRTIYKYGGDLIFFSMLAITMATISFIMDIIVHSFFEFRNFLTHHITEIFVLRFLIWVTFMLIMVLISAIITRILAPHAAGSGVAEMKCVLRGVVLKEYLTMKTFIAKVIGLLFTLGSGLPLGKEGPFVHLTSIMANQFMKLFSNINDPKEYESRFFEVIAVACGVGVAVTFASPVGGVLYSIEIVSVFFSVRSYWHGFFAATVGALFWRLLTVWFEYEENITHVFHTDFRLENPYETTELLTFALLGVLCGFSTYLFVLLNRTVVLFNRRKNRMNALMQRFPLIYPTIITIFFGIMTFPELFGKFYASWLSSEESMHQLFSNYSWNRLENLIDRDEIIDNWRTPYSSIFVNTFLFFVMNLIIVAITATLPIPCGLIVPSFKIGAGLGRFYGECVSYMFPHGMNPLKPRTNYPILAGTYAVAGSAAFAGANTGAYHLRSAGHRIFVEEFMERDLLFVWGKCTYRYLRHLLSKKKKLRIYPFVKSPESMILLGTVERAELQLLLDNHLDRQRMVYELRKSMQSLNAQQPKSVNCPVHGQTSLKRFHVNTIPENEEIEMKSLGVHNLFSLLGLQLSYVTSLGTLVGVVSLKELRTAIEEMGNRALHKNETNHEDMEPDLHIDIDEDESIDSSGDDSRSNHDKNNVGLIK</sequence>
<evidence type="ECO:0000313" key="12">
    <source>
        <dbReference type="Proteomes" id="UP001142055"/>
    </source>
</evidence>
<feature type="transmembrane region" description="Helical" evidence="10">
    <location>
        <begin position="879"/>
        <end position="900"/>
    </location>
</feature>
<dbReference type="PRINTS" id="PR00762">
    <property type="entry name" value="CLCHANNEL"/>
</dbReference>
<dbReference type="GO" id="GO:0005886">
    <property type="term" value="C:plasma membrane"/>
    <property type="evidence" value="ECO:0007669"/>
    <property type="project" value="TreeGrafter"/>
</dbReference>
<keyword evidence="7 10" id="KW-0472">Membrane</keyword>
<keyword evidence="8" id="KW-0868">Chloride</keyword>
<organism evidence="11 12">
    <name type="scientific">Blomia tropicalis</name>
    <name type="common">Mite</name>
    <dbReference type="NCBI Taxonomy" id="40697"/>
    <lineage>
        <taxon>Eukaryota</taxon>
        <taxon>Metazoa</taxon>
        <taxon>Ecdysozoa</taxon>
        <taxon>Arthropoda</taxon>
        <taxon>Chelicerata</taxon>
        <taxon>Arachnida</taxon>
        <taxon>Acari</taxon>
        <taxon>Acariformes</taxon>
        <taxon>Sarcoptiformes</taxon>
        <taxon>Astigmata</taxon>
        <taxon>Glycyphagoidea</taxon>
        <taxon>Echimyopodidae</taxon>
        <taxon>Blomia</taxon>
    </lineage>
</organism>
<dbReference type="PANTHER" id="PTHR45720">
    <property type="entry name" value="CHLORIDE CHANNEL PROTEIN 2"/>
    <property type="match status" value="1"/>
</dbReference>
<dbReference type="InterPro" id="IPR046342">
    <property type="entry name" value="CBS_dom_sf"/>
</dbReference>
<feature type="transmembrane region" description="Helical" evidence="10">
    <location>
        <begin position="608"/>
        <end position="631"/>
    </location>
</feature>
<evidence type="ECO:0000256" key="2">
    <source>
        <dbReference type="ARBA" id="ARBA00022448"/>
    </source>
</evidence>
<evidence type="ECO:0000256" key="1">
    <source>
        <dbReference type="ARBA" id="ARBA00004141"/>
    </source>
</evidence>
<feature type="transmembrane region" description="Helical" evidence="10">
    <location>
        <begin position="62"/>
        <end position="83"/>
    </location>
</feature>
<evidence type="ECO:0000256" key="4">
    <source>
        <dbReference type="ARBA" id="ARBA00022737"/>
    </source>
</evidence>
<name>A0A9Q0M867_BLOTA</name>
<evidence type="ECO:0000256" key="7">
    <source>
        <dbReference type="ARBA" id="ARBA00023136"/>
    </source>
</evidence>
<dbReference type="InterPro" id="IPR050970">
    <property type="entry name" value="Cl_channel_volt-gated"/>
</dbReference>
<evidence type="ECO:0000256" key="8">
    <source>
        <dbReference type="ARBA" id="ARBA00023214"/>
    </source>
</evidence>
<keyword evidence="2" id="KW-0813">Transport</keyword>
<keyword evidence="12" id="KW-1185">Reference proteome</keyword>
<dbReference type="InterPro" id="IPR014743">
    <property type="entry name" value="Cl-channel_core"/>
</dbReference>
<dbReference type="EMBL" id="JAPWDV010000002">
    <property type="protein sequence ID" value="KAJ6221191.1"/>
    <property type="molecule type" value="Genomic_DNA"/>
</dbReference>
<feature type="transmembrane region" description="Helical" evidence="10">
    <location>
        <begin position="792"/>
        <end position="813"/>
    </location>
</feature>
<feature type="region of interest" description="Disordered" evidence="9">
    <location>
        <begin position="1220"/>
        <end position="1244"/>
    </location>
</feature>
<dbReference type="Gene3D" id="3.10.580.10">
    <property type="entry name" value="CBS-domain"/>
    <property type="match status" value="3"/>
</dbReference>
<dbReference type="PANTHER" id="PTHR45720:SF10">
    <property type="entry name" value="CHLORIDE CHANNEL PROTEIN 2"/>
    <property type="match status" value="1"/>
</dbReference>
<accession>A0A9Q0M867</accession>
<evidence type="ECO:0000256" key="10">
    <source>
        <dbReference type="SAM" id="Phobius"/>
    </source>
</evidence>
<proteinExistence type="predicted"/>
<gene>
    <name evidence="11" type="ORF">RDWZM_007003</name>
</gene>
<evidence type="ECO:0000313" key="11">
    <source>
        <dbReference type="EMBL" id="KAJ6221191.1"/>
    </source>
</evidence>
<dbReference type="GO" id="GO:0005247">
    <property type="term" value="F:voltage-gated chloride channel activity"/>
    <property type="evidence" value="ECO:0007669"/>
    <property type="project" value="TreeGrafter"/>
</dbReference>
<dbReference type="FunFam" id="3.10.580.10:FF:000032">
    <property type="entry name" value="Chloride channel protein"/>
    <property type="match status" value="1"/>
</dbReference>
<evidence type="ECO:0000256" key="3">
    <source>
        <dbReference type="ARBA" id="ARBA00022692"/>
    </source>
</evidence>
<feature type="compositionally biased region" description="Basic and acidic residues" evidence="9">
    <location>
        <begin position="1229"/>
        <end position="1238"/>
    </location>
</feature>
<dbReference type="SUPFAM" id="SSF54631">
    <property type="entry name" value="CBS-domain pair"/>
    <property type="match status" value="2"/>
</dbReference>
<dbReference type="SUPFAM" id="SSF81340">
    <property type="entry name" value="Clc chloride channel"/>
    <property type="match status" value="2"/>
</dbReference>
<comment type="caution">
    <text evidence="11">The sequence shown here is derived from an EMBL/GenBank/DDBJ whole genome shotgun (WGS) entry which is preliminary data.</text>
</comment>